<evidence type="ECO:0000313" key="2">
    <source>
        <dbReference type="Proteomes" id="UP001209730"/>
    </source>
</evidence>
<name>A0AB35I102_MICTH</name>
<organism evidence="1 2">
    <name type="scientific">Microbulbifer thermotolerans</name>
    <dbReference type="NCBI Taxonomy" id="252514"/>
    <lineage>
        <taxon>Bacteria</taxon>
        <taxon>Pseudomonadati</taxon>
        <taxon>Pseudomonadota</taxon>
        <taxon>Gammaproteobacteria</taxon>
        <taxon>Cellvibrionales</taxon>
        <taxon>Microbulbiferaceae</taxon>
        <taxon>Microbulbifer</taxon>
    </lineage>
</organism>
<dbReference type="InterPro" id="IPR043129">
    <property type="entry name" value="ATPase_NBD"/>
</dbReference>
<comment type="caution">
    <text evidence="1">The sequence shown here is derived from an EMBL/GenBank/DDBJ whole genome shotgun (WGS) entry which is preliminary data.</text>
</comment>
<dbReference type="Pfam" id="PF05035">
    <property type="entry name" value="DGOK"/>
    <property type="match status" value="1"/>
</dbReference>
<dbReference type="SUPFAM" id="SSF53067">
    <property type="entry name" value="Actin-like ATPase domain"/>
    <property type="match status" value="1"/>
</dbReference>
<dbReference type="InterPro" id="IPR042258">
    <property type="entry name" value="DGOK_N"/>
</dbReference>
<protein>
    <submittedName>
        <fullName evidence="1">2-dehydro-3-deoxygalactonokinase</fullName>
    </submittedName>
</protein>
<dbReference type="Proteomes" id="UP001209730">
    <property type="component" value="Unassembled WGS sequence"/>
</dbReference>
<reference evidence="1" key="1">
    <citation type="submission" date="2022-11" db="EMBL/GenBank/DDBJ databases">
        <title>Chitin-degrading and fungicidal potential of chitinolytic bacterial strains from marine environment of the Pacific Ocean regions.</title>
        <authorList>
            <person name="Pentekhina I."/>
            <person name="Nedashkovskaya O."/>
            <person name="Seitkalieva A."/>
            <person name="Podvolotskaya A."/>
            <person name="Tekutyeva L."/>
            <person name="Balabanova L."/>
        </authorList>
    </citation>
    <scope>NUCLEOTIDE SEQUENCE</scope>
    <source>
        <strain evidence="1">KMM 6838</strain>
    </source>
</reference>
<dbReference type="GO" id="GO:0008671">
    <property type="term" value="F:2-dehydro-3-deoxygalactonokinase activity"/>
    <property type="evidence" value="ECO:0007669"/>
    <property type="project" value="InterPro"/>
</dbReference>
<dbReference type="InterPro" id="IPR007729">
    <property type="entry name" value="DGOK"/>
</dbReference>
<gene>
    <name evidence="1" type="ORF">OQJ68_14135</name>
</gene>
<dbReference type="Gene3D" id="3.30.420.310">
    <property type="entry name" value="2-keto-3-deoxy-galactonokinase, C-terminal domain"/>
    <property type="match status" value="1"/>
</dbReference>
<dbReference type="CDD" id="cd24012">
    <property type="entry name" value="ASKHA_NBD_KDGal-kinase"/>
    <property type="match status" value="1"/>
</dbReference>
<proteinExistence type="predicted"/>
<accession>A0AB35I102</accession>
<dbReference type="RefSeq" id="WP_266066576.1">
    <property type="nucleotide sequence ID" value="NZ_JAPHQB010000027.1"/>
</dbReference>
<sequence>MVIHGFIPYGARPLIDFSMPNTDTDIPAIIAVDWGSSNFRAFLLDREGRVLAERLQPQGMLTLAPSEFETFLLGQITAWLQERPMPVLMAGMVGSAQGWRDAGYVDCPLPLSELGRKLCKVDNSAGLPMAIVPGIRGVSFNGLPDVMRGEEVQLLGAVRMSLKDEETDPACTEFPIYCLPGTHSKWVRLSKLEGGHDKSEIGISDFTTFMTGELFSLLVEKSIIGRAIPQESPVSPTDTFSRRVFERGVDTASAYPDLLHTLFSARSAVISAVTNSSLTLAPEEVRSYLSGLLIGTEIHTVVNSIGMPARVTLVGGGNLTELYRFALERRGIHCRCLDGSDTVRNGLFAIATQAGMIDTCTKGVQP</sequence>
<dbReference type="GO" id="GO:0034194">
    <property type="term" value="P:D-galactonate catabolic process"/>
    <property type="evidence" value="ECO:0007669"/>
    <property type="project" value="InterPro"/>
</dbReference>
<dbReference type="EMBL" id="JAPHQB010000027">
    <property type="protein sequence ID" value="MCX2802928.1"/>
    <property type="molecule type" value="Genomic_DNA"/>
</dbReference>
<dbReference type="InterPro" id="IPR042257">
    <property type="entry name" value="DGOK_C"/>
</dbReference>
<evidence type="ECO:0000313" key="1">
    <source>
        <dbReference type="EMBL" id="MCX2802928.1"/>
    </source>
</evidence>
<dbReference type="AlphaFoldDB" id="A0AB35I102"/>
<dbReference type="Gene3D" id="3.30.420.300">
    <property type="entry name" value="2-keto-3-deoxy-galactonokinase, substrate binding domain"/>
    <property type="match status" value="1"/>
</dbReference>